<feature type="transmembrane region" description="Helical" evidence="1">
    <location>
        <begin position="241"/>
        <end position="262"/>
    </location>
</feature>
<name>A0A1H0CFQ6_9HYPH</name>
<gene>
    <name evidence="3" type="ORF">SAMN05192530_101288</name>
</gene>
<evidence type="ECO:0000256" key="2">
    <source>
        <dbReference type="SAM" id="SignalP"/>
    </source>
</evidence>
<dbReference type="InterPro" id="IPR019088">
    <property type="entry name" value="CHP02186-rel_TM"/>
</dbReference>
<dbReference type="AlphaFoldDB" id="A0A1H0CFQ6"/>
<protein>
    <recommendedName>
        <fullName evidence="5">TIGR02186 family protein</fullName>
    </recommendedName>
</protein>
<dbReference type="NCBIfam" id="TIGR02186">
    <property type="entry name" value="alph_Pro_TM"/>
    <property type="match status" value="1"/>
</dbReference>
<organism evidence="3 4">
    <name type="scientific">Aureimonas jatrophae</name>
    <dbReference type="NCBI Taxonomy" id="1166073"/>
    <lineage>
        <taxon>Bacteria</taxon>
        <taxon>Pseudomonadati</taxon>
        <taxon>Pseudomonadota</taxon>
        <taxon>Alphaproteobacteria</taxon>
        <taxon>Hyphomicrobiales</taxon>
        <taxon>Aurantimonadaceae</taxon>
        <taxon>Aureimonas</taxon>
    </lineage>
</organism>
<reference evidence="3 4" key="1">
    <citation type="submission" date="2016-10" db="EMBL/GenBank/DDBJ databases">
        <authorList>
            <person name="de Groot N.N."/>
        </authorList>
    </citation>
    <scope>NUCLEOTIDE SEQUENCE [LARGE SCALE GENOMIC DNA]</scope>
    <source>
        <strain evidence="4">L7-484,KACC 16230,DSM 25025</strain>
    </source>
</reference>
<evidence type="ECO:0000256" key="1">
    <source>
        <dbReference type="SAM" id="Phobius"/>
    </source>
</evidence>
<sequence length="265" mass="28936">MAAVALALLAGPANAQPADTAPRAEQPLQTETFEIGLSTETIAVGANFGGARLVVFGALDNADQRLLRQGRYDIAVILEGPRRDLVVREKSRVFGIWINSRSERFRAVPQSYSAAATRPLRDIASAETLRQFGIGIENLAFSPLRPPTGLLDERADFSGALRRLKTQSGLFADEVGTVEFVSPTLFRANLVLPADLPVGRHVARAFLFREGVYLRERDEDVWVLKTGIESRISAFAAENGVLYGVLAVFVAILTGWLGRLAFKRD</sequence>
<keyword evidence="1" id="KW-0472">Membrane</keyword>
<evidence type="ECO:0008006" key="5">
    <source>
        <dbReference type="Google" id="ProtNLM"/>
    </source>
</evidence>
<keyword evidence="2" id="KW-0732">Signal</keyword>
<dbReference type="EMBL" id="FNIT01000001">
    <property type="protein sequence ID" value="SDN56705.1"/>
    <property type="molecule type" value="Genomic_DNA"/>
</dbReference>
<keyword evidence="1" id="KW-0812">Transmembrane</keyword>
<evidence type="ECO:0000313" key="4">
    <source>
        <dbReference type="Proteomes" id="UP000198793"/>
    </source>
</evidence>
<proteinExistence type="predicted"/>
<keyword evidence="1" id="KW-1133">Transmembrane helix</keyword>
<dbReference type="RefSeq" id="WP_090667797.1">
    <property type="nucleotide sequence ID" value="NZ_JACIDP010000001.1"/>
</dbReference>
<feature type="signal peptide" evidence="2">
    <location>
        <begin position="1"/>
        <end position="15"/>
    </location>
</feature>
<dbReference type="Proteomes" id="UP000198793">
    <property type="component" value="Unassembled WGS sequence"/>
</dbReference>
<evidence type="ECO:0000313" key="3">
    <source>
        <dbReference type="EMBL" id="SDN56705.1"/>
    </source>
</evidence>
<dbReference type="STRING" id="1166073.SAMN05192530_101288"/>
<dbReference type="Pfam" id="PF09608">
    <property type="entry name" value="Alph_Pro_TM"/>
    <property type="match status" value="1"/>
</dbReference>
<feature type="chain" id="PRO_5012091166" description="TIGR02186 family protein" evidence="2">
    <location>
        <begin position="16"/>
        <end position="265"/>
    </location>
</feature>
<accession>A0A1H0CFQ6</accession>
<dbReference type="OrthoDB" id="9815212at2"/>
<keyword evidence="4" id="KW-1185">Reference proteome</keyword>